<feature type="compositionally biased region" description="Low complexity" evidence="1">
    <location>
        <begin position="507"/>
        <end position="527"/>
    </location>
</feature>
<feature type="compositionally biased region" description="Low complexity" evidence="1">
    <location>
        <begin position="216"/>
        <end position="233"/>
    </location>
</feature>
<feature type="compositionally biased region" description="Polar residues" evidence="1">
    <location>
        <begin position="563"/>
        <end position="574"/>
    </location>
</feature>
<evidence type="ECO:0000313" key="3">
    <source>
        <dbReference type="Proteomes" id="UP000031575"/>
    </source>
</evidence>
<dbReference type="AlphaFoldDB" id="A0A0C2IGK3"/>
<protein>
    <submittedName>
        <fullName evidence="2">Uncharacterized protein</fullName>
    </submittedName>
</protein>
<organism evidence="2 3">
    <name type="scientific">Sporothrix brasiliensis 5110</name>
    <dbReference type="NCBI Taxonomy" id="1398154"/>
    <lineage>
        <taxon>Eukaryota</taxon>
        <taxon>Fungi</taxon>
        <taxon>Dikarya</taxon>
        <taxon>Ascomycota</taxon>
        <taxon>Pezizomycotina</taxon>
        <taxon>Sordariomycetes</taxon>
        <taxon>Sordariomycetidae</taxon>
        <taxon>Ophiostomatales</taxon>
        <taxon>Ophiostomataceae</taxon>
        <taxon>Sporothrix</taxon>
    </lineage>
</organism>
<feature type="compositionally biased region" description="Low complexity" evidence="1">
    <location>
        <begin position="545"/>
        <end position="562"/>
    </location>
</feature>
<keyword evidence="3" id="KW-1185">Reference proteome</keyword>
<sequence>MDHKRERDRLVAALRLKLTQLDARVVAYRRERADEFRRYAVDLLTPVADEAVVAAVAEAIEGSPGGDLKSATDGKVAQSYPALYAGFLDNAGDDAGDHNRSILAPPPHARSLPRRSASPPPVLYHTSGVPKEGPRRPPTGPAEASPSLRAHDDDFRGVFTPPFLPLLDSWSYDRRSSDANTQRDQTETAHGSAAVADDSATPEAATAKVEADDGATEATAAGTVAAGAAAAATPPQPSTPASEPKLRSALRRTSSYSSSRSSTRSNTPTFNTPANADSPSDTRHVRFSFNGEEVLPTSSPPRDHEQDLSWLMHDDRSGHDAGHSMNVYDYSRHYQNAAAGSSAFSSGLGSAHGSLGLGATALSTPLSHSSLPGNEAETGAAGPPFESTSSSAVQILDDDEEEFVPLSRKVSSSDRLRALSKMSLEDPANWTVVDPQADAAAAEAAAAAAAAGSNSAGSSARASDAEFSAATEANRNLAYQPAGVQREQASSPPTVEQREYAPSPSYGNSAGADNSYNSYNSYNSESSSDGDDGFIAMRASRGKTTRPLAPAASTAPASTTTANGRTPESSSDNSTRPKHSTSRNEAIQVTYAAPNGASRKNAVAAEDDDFFGFEPDDVNGEDDDGTVGYPLARVTDVNTHFGEEEEDEDAEDEEANDDGTVEHQGDDAPVVNDKDLVQAEKTALGIGTDGLDSNHLAFNRSKPIANRDGGDGESALASSLSAARRNGQLDGESGPEPPSSPGPASISVGSYRGKPIDLFNVVKDPRVLQQAAQMGALNSIYGSIHDHEPHAPANMAEFSSLSGREQLNLLSGTPRSLTERMIMDDTRAIFSPPKR</sequence>
<dbReference type="VEuPathDB" id="FungiDB:SPBR_06610"/>
<gene>
    <name evidence="2" type="ORF">SPBR_06610</name>
</gene>
<dbReference type="EMBL" id="AWTV01000009">
    <property type="protein sequence ID" value="KIH88336.1"/>
    <property type="molecule type" value="Genomic_DNA"/>
</dbReference>
<feature type="region of interest" description="Disordered" evidence="1">
    <location>
        <begin position="176"/>
        <end position="284"/>
    </location>
</feature>
<evidence type="ECO:0000256" key="1">
    <source>
        <dbReference type="SAM" id="MobiDB-lite"/>
    </source>
</evidence>
<feature type="region of interest" description="Disordered" evidence="1">
    <location>
        <begin position="366"/>
        <end position="390"/>
    </location>
</feature>
<feature type="compositionally biased region" description="Acidic residues" evidence="1">
    <location>
        <begin position="643"/>
        <end position="659"/>
    </location>
</feature>
<feature type="compositionally biased region" description="Basic and acidic residues" evidence="1">
    <location>
        <begin position="660"/>
        <end position="673"/>
    </location>
</feature>
<evidence type="ECO:0000313" key="2">
    <source>
        <dbReference type="EMBL" id="KIH88336.1"/>
    </source>
</evidence>
<feature type="compositionally biased region" description="Low complexity" evidence="1">
    <location>
        <begin position="251"/>
        <end position="265"/>
    </location>
</feature>
<name>A0A0C2IGK3_9PEZI</name>
<dbReference type="Proteomes" id="UP000031575">
    <property type="component" value="Unassembled WGS sequence"/>
</dbReference>
<dbReference type="GeneID" id="63679787"/>
<feature type="region of interest" description="Disordered" evidence="1">
    <location>
        <begin position="723"/>
        <end position="749"/>
    </location>
</feature>
<dbReference type="HOGENOM" id="CLU_339502_0_0_1"/>
<dbReference type="OrthoDB" id="5418627at2759"/>
<proteinExistence type="predicted"/>
<reference evidence="2 3" key="1">
    <citation type="journal article" date="2014" name="BMC Genomics">
        <title>Comparative genomics of the major fungal agents of human and animal Sporotrichosis: Sporothrix schenckii and Sporothrix brasiliensis.</title>
        <authorList>
            <person name="Teixeira M.M."/>
            <person name="de Almeida L.G."/>
            <person name="Kubitschek-Barreira P."/>
            <person name="Alves F.L."/>
            <person name="Kioshima E.S."/>
            <person name="Abadio A.K."/>
            <person name="Fernandes L."/>
            <person name="Derengowski L.S."/>
            <person name="Ferreira K.S."/>
            <person name="Souza R.C."/>
            <person name="Ruiz J.C."/>
            <person name="de Andrade N.C."/>
            <person name="Paes H.C."/>
            <person name="Nicola A.M."/>
            <person name="Albuquerque P."/>
            <person name="Gerber A.L."/>
            <person name="Martins V.P."/>
            <person name="Peconick L.D."/>
            <person name="Neto A.V."/>
            <person name="Chaucanez C.B."/>
            <person name="Silva P.A."/>
            <person name="Cunha O.L."/>
            <person name="de Oliveira F.F."/>
            <person name="dos Santos T.C."/>
            <person name="Barros A.L."/>
            <person name="Soares M.A."/>
            <person name="de Oliveira L.M."/>
            <person name="Marini M.M."/>
            <person name="Villalobos-Duno H."/>
            <person name="Cunha M.M."/>
            <person name="de Hoog S."/>
            <person name="da Silveira J.F."/>
            <person name="Henrissat B."/>
            <person name="Nino-Vega G.A."/>
            <person name="Cisalpino P.S."/>
            <person name="Mora-Montes H.M."/>
            <person name="Almeida S.R."/>
            <person name="Stajich J.E."/>
            <person name="Lopes-Bezerra L.M."/>
            <person name="Vasconcelos A.T."/>
            <person name="Felipe M.S."/>
        </authorList>
    </citation>
    <scope>NUCLEOTIDE SEQUENCE [LARGE SCALE GENOMIC DNA]</scope>
    <source>
        <strain evidence="2 3">5110</strain>
    </source>
</reference>
<feature type="compositionally biased region" description="Acidic residues" evidence="1">
    <location>
        <begin position="605"/>
        <end position="625"/>
    </location>
</feature>
<feature type="region of interest" description="Disordered" evidence="1">
    <location>
        <begin position="96"/>
        <end position="156"/>
    </location>
</feature>
<comment type="caution">
    <text evidence="2">The sequence shown here is derived from an EMBL/GenBank/DDBJ whole genome shotgun (WGS) entry which is preliminary data.</text>
</comment>
<feature type="region of interest" description="Disordered" evidence="1">
    <location>
        <begin position="479"/>
        <end position="673"/>
    </location>
</feature>
<dbReference type="RefSeq" id="XP_040616346.1">
    <property type="nucleotide sequence ID" value="XM_040764866.1"/>
</dbReference>
<feature type="compositionally biased region" description="Polar residues" evidence="1">
    <location>
        <begin position="266"/>
        <end position="279"/>
    </location>
</feature>
<accession>A0A0C2IGK3</accession>